<evidence type="ECO:0000256" key="7">
    <source>
        <dbReference type="PIRNR" id="PIRNR000077"/>
    </source>
</evidence>
<evidence type="ECO:0000256" key="6">
    <source>
        <dbReference type="NCBIfam" id="TIGR01068"/>
    </source>
</evidence>
<evidence type="ECO:0000256" key="9">
    <source>
        <dbReference type="PIRSR" id="PIRSR000077-4"/>
    </source>
</evidence>
<dbReference type="Gene3D" id="3.40.30.10">
    <property type="entry name" value="Glutaredoxin"/>
    <property type="match status" value="1"/>
</dbReference>
<name>A0A918TFN4_9BACT</name>
<gene>
    <name evidence="11" type="ORF">GCM10007100_05080</name>
</gene>
<dbReference type="PROSITE" id="PS00194">
    <property type="entry name" value="THIOREDOXIN_1"/>
    <property type="match status" value="1"/>
</dbReference>
<evidence type="ECO:0000256" key="8">
    <source>
        <dbReference type="PIRSR" id="PIRSR000077-1"/>
    </source>
</evidence>
<comment type="similarity">
    <text evidence="1 7">Belongs to the thioredoxin family.</text>
</comment>
<keyword evidence="4 9" id="KW-1015">Disulfide bond</keyword>
<dbReference type="GO" id="GO:0015035">
    <property type="term" value="F:protein-disulfide reductase activity"/>
    <property type="evidence" value="ECO:0007669"/>
    <property type="project" value="UniProtKB-UniRule"/>
</dbReference>
<evidence type="ECO:0000313" key="12">
    <source>
        <dbReference type="Proteomes" id="UP000644507"/>
    </source>
</evidence>
<keyword evidence="3" id="KW-0249">Electron transport</keyword>
<dbReference type="Pfam" id="PF00085">
    <property type="entry name" value="Thioredoxin"/>
    <property type="match status" value="1"/>
</dbReference>
<dbReference type="NCBIfam" id="TIGR01068">
    <property type="entry name" value="thioredoxin"/>
    <property type="match status" value="1"/>
</dbReference>
<dbReference type="InterPro" id="IPR005746">
    <property type="entry name" value="Thioredoxin"/>
</dbReference>
<feature type="active site" description="Nucleophile" evidence="8">
    <location>
        <position position="39"/>
    </location>
</feature>
<protein>
    <recommendedName>
        <fullName evidence="6 7">Thioredoxin</fullName>
    </recommendedName>
</protein>
<feature type="active site" description="Nucleophile" evidence="8">
    <location>
        <position position="36"/>
    </location>
</feature>
<keyword evidence="2" id="KW-0813">Transport</keyword>
<dbReference type="InterPro" id="IPR017937">
    <property type="entry name" value="Thioredoxin_CS"/>
</dbReference>
<feature type="site" description="Contributes to redox potential value" evidence="8">
    <location>
        <position position="38"/>
    </location>
</feature>
<evidence type="ECO:0000256" key="5">
    <source>
        <dbReference type="ARBA" id="ARBA00023284"/>
    </source>
</evidence>
<dbReference type="Proteomes" id="UP000644507">
    <property type="component" value="Unassembled WGS sequence"/>
</dbReference>
<evidence type="ECO:0000259" key="10">
    <source>
        <dbReference type="PROSITE" id="PS51352"/>
    </source>
</evidence>
<dbReference type="AlphaFoldDB" id="A0A918TFN4"/>
<accession>A0A918TFN4</accession>
<dbReference type="CDD" id="cd02947">
    <property type="entry name" value="TRX_family"/>
    <property type="match status" value="1"/>
</dbReference>
<dbReference type="GO" id="GO:0005737">
    <property type="term" value="C:cytoplasm"/>
    <property type="evidence" value="ECO:0007669"/>
    <property type="project" value="TreeGrafter"/>
</dbReference>
<dbReference type="EMBL" id="BMXI01000002">
    <property type="protein sequence ID" value="GHC43035.1"/>
    <property type="molecule type" value="Genomic_DNA"/>
</dbReference>
<evidence type="ECO:0000256" key="4">
    <source>
        <dbReference type="ARBA" id="ARBA00023157"/>
    </source>
</evidence>
<feature type="domain" description="Thioredoxin" evidence="10">
    <location>
        <begin position="1"/>
        <end position="108"/>
    </location>
</feature>
<keyword evidence="5 9" id="KW-0676">Redox-active center</keyword>
<dbReference type="PANTHER" id="PTHR45663">
    <property type="entry name" value="GEO12009P1"/>
    <property type="match status" value="1"/>
</dbReference>
<evidence type="ECO:0000256" key="3">
    <source>
        <dbReference type="ARBA" id="ARBA00022982"/>
    </source>
</evidence>
<dbReference type="PIRSF" id="PIRSF000077">
    <property type="entry name" value="Thioredoxin"/>
    <property type="match status" value="1"/>
</dbReference>
<feature type="site" description="Contributes to redox potential value" evidence="8">
    <location>
        <position position="37"/>
    </location>
</feature>
<dbReference type="InterPro" id="IPR013766">
    <property type="entry name" value="Thioredoxin_domain"/>
</dbReference>
<dbReference type="FunFam" id="3.40.30.10:FF:000001">
    <property type="entry name" value="Thioredoxin"/>
    <property type="match status" value="1"/>
</dbReference>
<organism evidence="11 12">
    <name type="scientific">Roseibacillus persicicus</name>
    <dbReference type="NCBI Taxonomy" id="454148"/>
    <lineage>
        <taxon>Bacteria</taxon>
        <taxon>Pseudomonadati</taxon>
        <taxon>Verrucomicrobiota</taxon>
        <taxon>Verrucomicrobiia</taxon>
        <taxon>Verrucomicrobiales</taxon>
        <taxon>Verrucomicrobiaceae</taxon>
        <taxon>Roseibacillus</taxon>
    </lineage>
</organism>
<evidence type="ECO:0000313" key="11">
    <source>
        <dbReference type="EMBL" id="GHC43035.1"/>
    </source>
</evidence>
<reference evidence="11" key="2">
    <citation type="submission" date="2020-09" db="EMBL/GenBank/DDBJ databases">
        <authorList>
            <person name="Sun Q."/>
            <person name="Kim S."/>
        </authorList>
    </citation>
    <scope>NUCLEOTIDE SEQUENCE</scope>
    <source>
        <strain evidence="11">KCTC 12988</strain>
    </source>
</reference>
<dbReference type="RefSeq" id="WP_189567072.1">
    <property type="nucleotide sequence ID" value="NZ_BMXI01000002.1"/>
</dbReference>
<evidence type="ECO:0000256" key="1">
    <source>
        <dbReference type="ARBA" id="ARBA00008987"/>
    </source>
</evidence>
<dbReference type="PROSITE" id="PS51352">
    <property type="entry name" value="THIOREDOXIN_2"/>
    <property type="match status" value="1"/>
</dbReference>
<comment type="caution">
    <text evidence="11">The sequence shown here is derived from an EMBL/GenBank/DDBJ whole genome shotgun (WGS) entry which is preliminary data.</text>
</comment>
<dbReference type="SUPFAM" id="SSF52833">
    <property type="entry name" value="Thioredoxin-like"/>
    <property type="match status" value="1"/>
</dbReference>
<keyword evidence="12" id="KW-1185">Reference proteome</keyword>
<dbReference type="PANTHER" id="PTHR45663:SF11">
    <property type="entry name" value="GEO12009P1"/>
    <property type="match status" value="1"/>
</dbReference>
<proteinExistence type="inferred from homology"/>
<evidence type="ECO:0000256" key="2">
    <source>
        <dbReference type="ARBA" id="ARBA00022448"/>
    </source>
</evidence>
<sequence length="108" mass="11848">MTTEKSEILKLNNNTFEYELKQAKGPVLVDFWAEWCGPCKQMDPVLGKLAEELAGEATIAKVNVDESPALAQKYGVQSIPTFLVFKDGVEVSRKSGVTSPDGLKMLLD</sequence>
<reference evidence="11" key="1">
    <citation type="journal article" date="2014" name="Int. J. Syst. Evol. Microbiol.">
        <title>Complete genome sequence of Corynebacterium casei LMG S-19264T (=DSM 44701T), isolated from a smear-ripened cheese.</title>
        <authorList>
            <consortium name="US DOE Joint Genome Institute (JGI-PGF)"/>
            <person name="Walter F."/>
            <person name="Albersmeier A."/>
            <person name="Kalinowski J."/>
            <person name="Ruckert C."/>
        </authorList>
    </citation>
    <scope>NUCLEOTIDE SEQUENCE</scope>
    <source>
        <strain evidence="11">KCTC 12988</strain>
    </source>
</reference>
<dbReference type="PRINTS" id="PR00421">
    <property type="entry name" value="THIOREDOXIN"/>
</dbReference>
<feature type="disulfide bond" description="Redox-active" evidence="9">
    <location>
        <begin position="36"/>
        <end position="39"/>
    </location>
</feature>
<feature type="site" description="Deprotonates C-terminal active site Cys" evidence="8">
    <location>
        <position position="30"/>
    </location>
</feature>
<dbReference type="InterPro" id="IPR036249">
    <property type="entry name" value="Thioredoxin-like_sf"/>
</dbReference>